<name>A0A481YU13_9VIRU</name>
<accession>A0A481YU13</accession>
<reference evidence="1" key="1">
    <citation type="journal article" date="2019" name="MBio">
        <title>Virus Genomes from Deep Sea Sediments Expand the Ocean Megavirome and Support Independent Origins of Viral Gigantism.</title>
        <authorList>
            <person name="Backstrom D."/>
            <person name="Yutin N."/>
            <person name="Jorgensen S.L."/>
            <person name="Dharamshi J."/>
            <person name="Homa F."/>
            <person name="Zaremba-Niedwiedzka K."/>
            <person name="Spang A."/>
            <person name="Wolf Y.I."/>
            <person name="Koonin E.V."/>
            <person name="Ettema T.J."/>
        </authorList>
    </citation>
    <scope>NUCLEOTIDE SEQUENCE</scope>
</reference>
<gene>
    <name evidence="1" type="ORF">LCMAC102_00500</name>
</gene>
<evidence type="ECO:0000313" key="1">
    <source>
        <dbReference type="EMBL" id="QBK86255.1"/>
    </source>
</evidence>
<protein>
    <submittedName>
        <fullName evidence="1">Uncharacterized protein</fullName>
    </submittedName>
</protein>
<proteinExistence type="predicted"/>
<dbReference type="EMBL" id="MK500334">
    <property type="protein sequence ID" value="QBK86255.1"/>
    <property type="molecule type" value="Genomic_DNA"/>
</dbReference>
<organism evidence="1">
    <name type="scientific">Marseillevirus LCMAC102</name>
    <dbReference type="NCBI Taxonomy" id="2506603"/>
    <lineage>
        <taxon>Viruses</taxon>
        <taxon>Varidnaviria</taxon>
        <taxon>Bamfordvirae</taxon>
        <taxon>Nucleocytoviricota</taxon>
        <taxon>Megaviricetes</taxon>
        <taxon>Pimascovirales</taxon>
        <taxon>Pimascovirales incertae sedis</taxon>
        <taxon>Marseilleviridae</taxon>
    </lineage>
</organism>
<sequence>MAAYDHSKNQDYVIYNDKSEIADLDLNVWRSTEGTIASGATGRHLYAFEPRHPAYYTCFGGRDPETHYIIGQERETHPDHSSRFGYARCKNGYCSGHWPGRYIESEVCSTYDPQPPAMAPERFYTAAHQGSFQDMSQATVDYDYWKNHGMNYPAWWAK</sequence>